<evidence type="ECO:0000256" key="4">
    <source>
        <dbReference type="ARBA" id="ARBA00022679"/>
    </source>
</evidence>
<comment type="caution">
    <text evidence="14">The sequence shown here is derived from an EMBL/GenBank/DDBJ whole genome shotgun (WGS) entry which is preliminary data.</text>
</comment>
<dbReference type="SUPFAM" id="SSF141523">
    <property type="entry name" value="L,D-transpeptidase catalytic domain-like"/>
    <property type="match status" value="1"/>
</dbReference>
<evidence type="ECO:0000256" key="12">
    <source>
        <dbReference type="SAM" id="SignalP"/>
    </source>
</evidence>
<evidence type="ECO:0000256" key="8">
    <source>
        <dbReference type="ARBA" id="ARBA00023316"/>
    </source>
</evidence>
<keyword evidence="15" id="KW-1185">Reference proteome</keyword>
<organism evidence="14 15">
    <name type="scientific">Aquamicrobium soli</name>
    <dbReference type="NCBI Taxonomy" id="1811518"/>
    <lineage>
        <taxon>Bacteria</taxon>
        <taxon>Pseudomonadati</taxon>
        <taxon>Pseudomonadota</taxon>
        <taxon>Alphaproteobacteria</taxon>
        <taxon>Hyphomicrobiales</taxon>
        <taxon>Phyllobacteriaceae</taxon>
        <taxon>Aquamicrobium</taxon>
    </lineage>
</organism>
<proteinExistence type="inferred from homology"/>
<feature type="signal peptide" evidence="12">
    <location>
        <begin position="1"/>
        <end position="23"/>
    </location>
</feature>
<dbReference type="PANTHER" id="PTHR30582:SF24">
    <property type="entry name" value="L,D-TRANSPEPTIDASE ERFK_SRFK-RELATED"/>
    <property type="match status" value="1"/>
</dbReference>
<dbReference type="GO" id="GO:0016746">
    <property type="term" value="F:acyltransferase activity"/>
    <property type="evidence" value="ECO:0007669"/>
    <property type="project" value="UniProtKB-KW"/>
</dbReference>
<dbReference type="InterPro" id="IPR038063">
    <property type="entry name" value="Transpep_catalytic_dom"/>
</dbReference>
<feature type="region of interest" description="Disordered" evidence="11">
    <location>
        <begin position="159"/>
        <end position="178"/>
    </location>
</feature>
<protein>
    <submittedName>
        <fullName evidence="14">L,D-transpeptidase</fullName>
        <ecNumber evidence="14">2.3.2.-</ecNumber>
    </submittedName>
</protein>
<name>A0ABV7KGV7_9HYPH</name>
<keyword evidence="6 9" id="KW-0133">Cell shape</keyword>
<dbReference type="RefSeq" id="WP_378222221.1">
    <property type="nucleotide sequence ID" value="NZ_JBHRTK010000015.1"/>
</dbReference>
<evidence type="ECO:0000256" key="2">
    <source>
        <dbReference type="ARBA" id="ARBA00005992"/>
    </source>
</evidence>
<evidence type="ECO:0000259" key="13">
    <source>
        <dbReference type="PROSITE" id="PS52029"/>
    </source>
</evidence>
<dbReference type="Proteomes" id="UP001595583">
    <property type="component" value="Unassembled WGS sequence"/>
</dbReference>
<evidence type="ECO:0000256" key="11">
    <source>
        <dbReference type="SAM" id="MobiDB-lite"/>
    </source>
</evidence>
<comment type="similarity">
    <text evidence="2">Belongs to the YkuD family.</text>
</comment>
<keyword evidence="14" id="KW-0012">Acyltransferase</keyword>
<dbReference type="Gene3D" id="2.40.440.10">
    <property type="entry name" value="L,D-transpeptidase catalytic domain-like"/>
    <property type="match status" value="1"/>
</dbReference>
<evidence type="ECO:0000256" key="5">
    <source>
        <dbReference type="ARBA" id="ARBA00022801"/>
    </source>
</evidence>
<evidence type="ECO:0000256" key="7">
    <source>
        <dbReference type="ARBA" id="ARBA00022984"/>
    </source>
</evidence>
<dbReference type="EMBL" id="JBHRTK010000015">
    <property type="protein sequence ID" value="MFC3207773.1"/>
    <property type="molecule type" value="Genomic_DNA"/>
</dbReference>
<dbReference type="CDD" id="cd16913">
    <property type="entry name" value="YkuD_like"/>
    <property type="match status" value="1"/>
</dbReference>
<evidence type="ECO:0000256" key="6">
    <source>
        <dbReference type="ARBA" id="ARBA00022960"/>
    </source>
</evidence>
<gene>
    <name evidence="14" type="ORF">ACFOHJ_16225</name>
</gene>
<evidence type="ECO:0000256" key="10">
    <source>
        <dbReference type="SAM" id="Coils"/>
    </source>
</evidence>
<feature type="active site" description="Nucleophile" evidence="9">
    <location>
        <position position="347"/>
    </location>
</feature>
<dbReference type="InterPro" id="IPR050979">
    <property type="entry name" value="LD-transpeptidase"/>
</dbReference>
<evidence type="ECO:0000313" key="15">
    <source>
        <dbReference type="Proteomes" id="UP001595583"/>
    </source>
</evidence>
<evidence type="ECO:0000256" key="1">
    <source>
        <dbReference type="ARBA" id="ARBA00004752"/>
    </source>
</evidence>
<comment type="pathway">
    <text evidence="1 9">Cell wall biogenesis; peptidoglycan biosynthesis.</text>
</comment>
<dbReference type="PANTHER" id="PTHR30582">
    <property type="entry name" value="L,D-TRANSPEPTIDASE"/>
    <property type="match status" value="1"/>
</dbReference>
<feature type="chain" id="PRO_5046319990" evidence="12">
    <location>
        <begin position="24"/>
        <end position="371"/>
    </location>
</feature>
<keyword evidence="5" id="KW-0378">Hydrolase</keyword>
<dbReference type="PROSITE" id="PS52029">
    <property type="entry name" value="LD_TPASE"/>
    <property type="match status" value="1"/>
</dbReference>
<evidence type="ECO:0000256" key="3">
    <source>
        <dbReference type="ARBA" id="ARBA00022676"/>
    </source>
</evidence>
<keyword evidence="8 9" id="KW-0961">Cell wall biogenesis/degradation</keyword>
<evidence type="ECO:0000256" key="9">
    <source>
        <dbReference type="PROSITE-ProRule" id="PRU01373"/>
    </source>
</evidence>
<feature type="active site" description="Proton donor/acceptor" evidence="9">
    <location>
        <position position="331"/>
    </location>
</feature>
<reference evidence="15" key="1">
    <citation type="journal article" date="2019" name="Int. J. Syst. Evol. Microbiol.">
        <title>The Global Catalogue of Microorganisms (GCM) 10K type strain sequencing project: providing services to taxonomists for standard genome sequencing and annotation.</title>
        <authorList>
            <consortium name="The Broad Institute Genomics Platform"/>
            <consortium name="The Broad Institute Genome Sequencing Center for Infectious Disease"/>
            <person name="Wu L."/>
            <person name="Ma J."/>
        </authorList>
    </citation>
    <scope>NUCLEOTIDE SEQUENCE [LARGE SCALE GENOMIC DNA]</scope>
    <source>
        <strain evidence="15">KCTC 52165</strain>
    </source>
</reference>
<keyword evidence="12" id="KW-0732">Signal</keyword>
<keyword evidence="4 14" id="KW-0808">Transferase</keyword>
<evidence type="ECO:0000313" key="14">
    <source>
        <dbReference type="EMBL" id="MFC3207773.1"/>
    </source>
</evidence>
<feature type="compositionally biased region" description="Basic and acidic residues" evidence="11">
    <location>
        <begin position="163"/>
        <end position="174"/>
    </location>
</feature>
<feature type="domain" description="L,D-TPase catalytic" evidence="13">
    <location>
        <begin position="234"/>
        <end position="371"/>
    </location>
</feature>
<keyword evidence="3" id="KW-0328">Glycosyltransferase</keyword>
<feature type="coiled-coil region" evidence="10">
    <location>
        <begin position="78"/>
        <end position="108"/>
    </location>
</feature>
<sequence>MQLRSFIFVGFCAALAMSSTAIAATPAGTAAPQSVGETDVVQVAAKSATAELRQLKKKKKPTDADLSRIKELEAKIVADRAAAKAKAIEAKKQAMRDAAKAKADAAREAFLSQRGQKAKVAEAAPDKKKLVKQVELADPVVANDAPIPAEVMNIAVTGNNGELRSEPRPGEKPRSTGGGLFGGLFGATSASSINLLPETRALDAALAQREAKKPFKVKPEFVPQEVEFRGYEPGTIVIDTSARRLYLVESSSTARRYAIAVGKEGLQYKGAVTVGDKQEWPRWIPTKEMQQREPKHYGQYKDGMPGGGMNPLGARAIYLYDGKKDTHLRIHGTIAPQTIGTSASNGCYRMINEHVMDLYRRVKVGTKVVVL</sequence>
<accession>A0ABV7KGV7</accession>
<keyword evidence="10" id="KW-0175">Coiled coil</keyword>
<keyword evidence="7 9" id="KW-0573">Peptidoglycan synthesis</keyword>
<dbReference type="Pfam" id="PF03734">
    <property type="entry name" value="YkuD"/>
    <property type="match status" value="1"/>
</dbReference>
<dbReference type="EC" id="2.3.2.-" evidence="14"/>
<dbReference type="InterPro" id="IPR005490">
    <property type="entry name" value="LD_TPept_cat_dom"/>
</dbReference>